<sequence length="225" mass="25817">MSVNIVSISVGKPATILYHGRELSTGIYKKSTSQPLYLSRLNFDGDGQADLAHHGGPDKAVCVYPFEHYPYWEKELNRTLGPGAFGENLTLQGLPEKDVCIGDIFELGEAIVQVSQPRQPCHKLAKKFDVPDLPVRVQNTGFTGYYFRVLKEGWVTKEKPMLLLERHPKKVSVQFANRMMHHDKNNMEEVKRLLEVQELSENWRQTLLKRLEVKEVDTKRRIEGE</sequence>
<name>A0A292YIB8_9BACL</name>
<dbReference type="InterPro" id="IPR011037">
    <property type="entry name" value="Pyrv_Knase-like_insert_dom_sf"/>
</dbReference>
<organism evidence="2 3">
    <name type="scientific">Effusibacillus lacus</name>
    <dbReference type="NCBI Taxonomy" id="1348429"/>
    <lineage>
        <taxon>Bacteria</taxon>
        <taxon>Bacillati</taxon>
        <taxon>Bacillota</taxon>
        <taxon>Bacilli</taxon>
        <taxon>Bacillales</taxon>
        <taxon>Alicyclobacillaceae</taxon>
        <taxon>Effusibacillus</taxon>
    </lineage>
</organism>
<dbReference type="AlphaFoldDB" id="A0A292YIB8"/>
<reference evidence="3" key="1">
    <citation type="submission" date="2017-07" db="EMBL/GenBank/DDBJ databases">
        <title>Draft genome sequence of Effusibacillus lacus strain skLN1.</title>
        <authorList>
            <person name="Watanabe M."/>
            <person name="Kojima H."/>
            <person name="Fukui M."/>
        </authorList>
    </citation>
    <scope>NUCLEOTIDE SEQUENCE [LARGE SCALE GENOMIC DNA]</scope>
    <source>
        <strain evidence="3">skLN1</strain>
    </source>
</reference>
<evidence type="ECO:0000259" key="1">
    <source>
        <dbReference type="PROSITE" id="PS51340"/>
    </source>
</evidence>
<dbReference type="GO" id="GO:0030170">
    <property type="term" value="F:pyridoxal phosphate binding"/>
    <property type="evidence" value="ECO:0007669"/>
    <property type="project" value="InterPro"/>
</dbReference>
<dbReference type="GO" id="GO:0003824">
    <property type="term" value="F:catalytic activity"/>
    <property type="evidence" value="ECO:0007669"/>
    <property type="project" value="InterPro"/>
</dbReference>
<dbReference type="Pfam" id="PF03475">
    <property type="entry name" value="YiiM_3-alpha"/>
    <property type="match status" value="1"/>
</dbReference>
<keyword evidence="3" id="KW-1185">Reference proteome</keyword>
<protein>
    <recommendedName>
        <fullName evidence="1">MOSC domain-containing protein</fullName>
    </recommendedName>
</protein>
<dbReference type="SUPFAM" id="SSF50800">
    <property type="entry name" value="PK beta-barrel domain-like"/>
    <property type="match status" value="1"/>
</dbReference>
<dbReference type="GO" id="GO:0030151">
    <property type="term" value="F:molybdenum ion binding"/>
    <property type="evidence" value="ECO:0007669"/>
    <property type="project" value="InterPro"/>
</dbReference>
<dbReference type="PANTHER" id="PTHR30212:SF4">
    <property type="entry name" value="MOSC DOMAIN-CONTAINING PROTEIN"/>
    <property type="match status" value="1"/>
</dbReference>
<dbReference type="Proteomes" id="UP000217785">
    <property type="component" value="Unassembled WGS sequence"/>
</dbReference>
<dbReference type="Pfam" id="PF03473">
    <property type="entry name" value="MOSC"/>
    <property type="match status" value="1"/>
</dbReference>
<proteinExistence type="predicted"/>
<dbReference type="PANTHER" id="PTHR30212">
    <property type="entry name" value="PROTEIN YIIM"/>
    <property type="match status" value="1"/>
</dbReference>
<dbReference type="Gene3D" id="2.40.33.20">
    <property type="entry name" value="PK beta-barrel domain-like"/>
    <property type="match status" value="1"/>
</dbReference>
<dbReference type="InterPro" id="IPR005302">
    <property type="entry name" value="MoCF_Sase_C"/>
</dbReference>
<comment type="caution">
    <text evidence="2">The sequence shown here is derived from an EMBL/GenBank/DDBJ whole genome shotgun (WGS) entry which is preliminary data.</text>
</comment>
<gene>
    <name evidence="2" type="ORF">EFBL_0223</name>
</gene>
<accession>A0A292YIB8</accession>
<evidence type="ECO:0000313" key="3">
    <source>
        <dbReference type="Proteomes" id="UP000217785"/>
    </source>
</evidence>
<dbReference type="InterPro" id="IPR005163">
    <property type="entry name" value="Tri_helical_YiiM-like"/>
</dbReference>
<dbReference type="RefSeq" id="WP_096180310.1">
    <property type="nucleotide sequence ID" value="NZ_BDUF01000004.1"/>
</dbReference>
<dbReference type="InterPro" id="IPR052353">
    <property type="entry name" value="Benzoxazolinone_Detox_Enz"/>
</dbReference>
<evidence type="ECO:0000313" key="2">
    <source>
        <dbReference type="EMBL" id="GAX88611.1"/>
    </source>
</evidence>
<dbReference type="EMBL" id="BDUF01000004">
    <property type="protein sequence ID" value="GAX88611.1"/>
    <property type="molecule type" value="Genomic_DNA"/>
</dbReference>
<dbReference type="OrthoDB" id="9786134at2"/>
<dbReference type="PROSITE" id="PS51340">
    <property type="entry name" value="MOSC"/>
    <property type="match status" value="1"/>
</dbReference>
<feature type="domain" description="MOSC" evidence="1">
    <location>
        <begin position="30"/>
        <end position="164"/>
    </location>
</feature>